<dbReference type="PANTHER" id="PTHR31517:SF59">
    <property type="entry name" value="PEROXIDASE"/>
    <property type="match status" value="1"/>
</dbReference>
<evidence type="ECO:0000256" key="15">
    <source>
        <dbReference type="PIRSR" id="PIRSR600823-2"/>
    </source>
</evidence>
<feature type="domain" description="Plant heme peroxidase family profile" evidence="20">
    <location>
        <begin position="53"/>
        <end position="356"/>
    </location>
</feature>
<dbReference type="CDD" id="cd00693">
    <property type="entry name" value="secretory_peroxidase"/>
    <property type="match status" value="1"/>
</dbReference>
<dbReference type="PRINTS" id="PR00461">
    <property type="entry name" value="PLPEROXIDASE"/>
</dbReference>
<proteinExistence type="inferred from homology"/>
<evidence type="ECO:0000256" key="10">
    <source>
        <dbReference type="ARBA" id="ARBA00023002"/>
    </source>
</evidence>
<feature type="disulfide bond" evidence="18">
    <location>
        <begin position="100"/>
        <end position="109"/>
    </location>
</feature>
<evidence type="ECO:0000259" key="20">
    <source>
        <dbReference type="PROSITE" id="PS50873"/>
    </source>
</evidence>
<dbReference type="PRINTS" id="PR00458">
    <property type="entry name" value="PEROXIDASE"/>
</dbReference>
<feature type="binding site" evidence="16">
    <location>
        <position position="284"/>
    </location>
    <ligand>
        <name>Ca(2+)</name>
        <dbReference type="ChEBI" id="CHEBI:29108"/>
        <label>2</label>
    </ligand>
</feature>
<dbReference type="InterPro" id="IPR033905">
    <property type="entry name" value="Secretory_peroxidase"/>
</dbReference>
<keyword evidence="12 18" id="KW-1015">Disulfide bond</keyword>
<evidence type="ECO:0000313" key="22">
    <source>
        <dbReference type="Proteomes" id="UP001153076"/>
    </source>
</evidence>
<dbReference type="FunFam" id="1.10.420.10:FF:000007">
    <property type="entry name" value="Peroxidase"/>
    <property type="match status" value="1"/>
</dbReference>
<keyword evidence="6 19" id="KW-0349">Heme</keyword>
<keyword evidence="10 19" id="KW-0560">Oxidoreductase</keyword>
<keyword evidence="22" id="KW-1185">Reference proteome</keyword>
<feature type="binding site" evidence="16">
    <location>
        <position position="112"/>
    </location>
    <ligand>
        <name>Ca(2+)</name>
        <dbReference type="ChEBI" id="CHEBI:29108"/>
        <label>1</label>
    </ligand>
</feature>
<keyword evidence="11 16" id="KW-0408">Iron</keyword>
<protein>
    <recommendedName>
        <fullName evidence="3 19">Peroxidase</fullName>
        <ecNumber evidence="3 19">1.11.1.7</ecNumber>
    </recommendedName>
</protein>
<dbReference type="PANTHER" id="PTHR31517">
    <property type="match status" value="1"/>
</dbReference>
<feature type="disulfide bond" evidence="18">
    <location>
        <begin position="153"/>
        <end position="352"/>
    </location>
</feature>
<dbReference type="GO" id="GO:0046872">
    <property type="term" value="F:metal ion binding"/>
    <property type="evidence" value="ECO:0007669"/>
    <property type="project" value="UniProtKB-UniRule"/>
</dbReference>
<dbReference type="InterPro" id="IPR010255">
    <property type="entry name" value="Haem_peroxidase_sf"/>
</dbReference>
<feature type="binding site" evidence="16">
    <location>
        <position position="99"/>
    </location>
    <ligand>
        <name>Ca(2+)</name>
        <dbReference type="ChEBI" id="CHEBI:29108"/>
        <label>1</label>
    </ligand>
</feature>
<dbReference type="AlphaFoldDB" id="A0A9Q1JNZ4"/>
<evidence type="ECO:0000256" key="16">
    <source>
        <dbReference type="PIRSR" id="PIRSR600823-3"/>
    </source>
</evidence>
<feature type="binding site" evidence="16">
    <location>
        <position position="224"/>
    </location>
    <ligand>
        <name>Ca(2+)</name>
        <dbReference type="ChEBI" id="CHEBI:29108"/>
        <label>2</label>
    </ligand>
</feature>
<evidence type="ECO:0000256" key="8">
    <source>
        <dbReference type="ARBA" id="ARBA00022729"/>
    </source>
</evidence>
<feature type="binding site" description="axial binding residue" evidence="16">
    <location>
        <position position="223"/>
    </location>
    <ligand>
        <name>heme b</name>
        <dbReference type="ChEBI" id="CHEBI:60344"/>
    </ligand>
    <ligandPart>
        <name>Fe</name>
        <dbReference type="ChEBI" id="CHEBI:18248"/>
    </ligandPart>
</feature>
<name>A0A9Q1JNZ4_9CARY</name>
<evidence type="ECO:0000256" key="6">
    <source>
        <dbReference type="ARBA" id="ARBA00022617"/>
    </source>
</evidence>
<keyword evidence="5 19" id="KW-0575">Peroxidase</keyword>
<feature type="disulfide bond" evidence="18">
    <location>
        <begin position="63"/>
        <end position="147"/>
    </location>
</feature>
<dbReference type="Proteomes" id="UP001153076">
    <property type="component" value="Unassembled WGS sequence"/>
</dbReference>
<feature type="binding site" evidence="16">
    <location>
        <position position="110"/>
    </location>
    <ligand>
        <name>Ca(2+)</name>
        <dbReference type="ChEBI" id="CHEBI:29108"/>
        <label>1</label>
    </ligand>
</feature>
<feature type="site" description="Transition state stabilizer" evidence="17">
    <location>
        <position position="94"/>
    </location>
</feature>
<dbReference type="InterPro" id="IPR002016">
    <property type="entry name" value="Haem_peroxidase"/>
</dbReference>
<comment type="caution">
    <text evidence="21">The sequence shown here is derived from an EMBL/GenBank/DDBJ whole genome shotgun (WGS) entry which is preliminary data.</text>
</comment>
<accession>A0A9Q1JNZ4</accession>
<feature type="binding site" evidence="16">
    <location>
        <position position="102"/>
    </location>
    <ligand>
        <name>Ca(2+)</name>
        <dbReference type="ChEBI" id="CHEBI:29108"/>
        <label>1</label>
    </ligand>
</feature>
<sequence>MVVTAEFILILITSYVGVSWGFGLEIGGFNFNLPLIGDGGNGSPSSYAPGPPGLQVGFYEGRCPDRTVDVEALVATTVQEQFRKDPTILPALLRMQFHDCFVHVGIYGCDASILIAGTSSEKNAGANLSVRGYEFIDAVKAALEAECPGIVSCADIIAVATKVAIKLGGGPDYVVQTGRRDGLTSSMDDVDLPSPFIPVSQSISAFRAKNFNAEEMVVLLGCHTVGVAHCEFFQDRLYNDNDQFDPNMDANLRKHLMLACPRGSSASNSVAFLDQNPPSSNKVDNSFFGQIKRNRGILPIDQALARDPNTSATVKQLSLDASIFNIKLASAMIKLQALDVLTGTQGEIRKVCSKFN</sequence>
<evidence type="ECO:0000256" key="18">
    <source>
        <dbReference type="PIRSR" id="PIRSR600823-5"/>
    </source>
</evidence>
<evidence type="ECO:0000256" key="4">
    <source>
        <dbReference type="ARBA" id="ARBA00022525"/>
    </source>
</evidence>
<feature type="binding site" evidence="16">
    <location>
        <position position="274"/>
    </location>
    <ligand>
        <name>Ca(2+)</name>
        <dbReference type="ChEBI" id="CHEBI:29108"/>
        <label>2</label>
    </ligand>
</feature>
<comment type="cofactor">
    <cofactor evidence="16 19">
        <name>heme b</name>
        <dbReference type="ChEBI" id="CHEBI:60344"/>
    </cofactor>
    <text evidence="16 19">Binds 1 heme b (iron(II)-protoporphyrin IX) group per subunit.</text>
</comment>
<evidence type="ECO:0000256" key="7">
    <source>
        <dbReference type="ARBA" id="ARBA00022723"/>
    </source>
</evidence>
<reference evidence="21" key="1">
    <citation type="submission" date="2022-04" db="EMBL/GenBank/DDBJ databases">
        <title>Carnegiea gigantea Genome sequencing and assembly v2.</title>
        <authorList>
            <person name="Copetti D."/>
            <person name="Sanderson M.J."/>
            <person name="Burquez A."/>
            <person name="Wojciechowski M.F."/>
        </authorList>
    </citation>
    <scope>NUCLEOTIDE SEQUENCE</scope>
    <source>
        <strain evidence="21">SGP5-SGP5p</strain>
        <tissue evidence="21">Aerial part</tissue>
    </source>
</reference>
<keyword evidence="7 16" id="KW-0479">Metal-binding</keyword>
<comment type="subcellular location">
    <subcellularLocation>
        <location evidence="19">Secreted</location>
    </subcellularLocation>
</comment>
<keyword evidence="4 19" id="KW-0964">Secreted</keyword>
<evidence type="ECO:0000256" key="3">
    <source>
        <dbReference type="ARBA" id="ARBA00012313"/>
    </source>
</evidence>
<dbReference type="EC" id="1.11.1.7" evidence="3 19"/>
<feature type="active site" description="Proton acceptor" evidence="14">
    <location>
        <position position="98"/>
    </location>
</feature>
<evidence type="ECO:0000256" key="17">
    <source>
        <dbReference type="PIRSR" id="PIRSR600823-4"/>
    </source>
</evidence>
<dbReference type="SUPFAM" id="SSF48113">
    <property type="entry name" value="Heme-dependent peroxidases"/>
    <property type="match status" value="1"/>
</dbReference>
<evidence type="ECO:0000256" key="9">
    <source>
        <dbReference type="ARBA" id="ARBA00022837"/>
    </source>
</evidence>
<keyword evidence="8" id="KW-0732">Signal</keyword>
<evidence type="ECO:0000256" key="12">
    <source>
        <dbReference type="ARBA" id="ARBA00023157"/>
    </source>
</evidence>
<feature type="binding site" evidence="16">
    <location>
        <position position="121"/>
    </location>
    <ligand>
        <name>Ca(2+)</name>
        <dbReference type="ChEBI" id="CHEBI:29108"/>
        <label>1</label>
    </ligand>
</feature>
<comment type="catalytic activity">
    <reaction evidence="1 19">
        <text>2 a phenolic donor + H2O2 = 2 a phenolic radical donor + 2 H2O</text>
        <dbReference type="Rhea" id="RHEA:56136"/>
        <dbReference type="ChEBI" id="CHEBI:15377"/>
        <dbReference type="ChEBI" id="CHEBI:16240"/>
        <dbReference type="ChEBI" id="CHEBI:139520"/>
        <dbReference type="ChEBI" id="CHEBI:139521"/>
        <dbReference type="EC" id="1.11.1.7"/>
    </reaction>
</comment>
<organism evidence="21 22">
    <name type="scientific">Carnegiea gigantea</name>
    <dbReference type="NCBI Taxonomy" id="171969"/>
    <lineage>
        <taxon>Eukaryota</taxon>
        <taxon>Viridiplantae</taxon>
        <taxon>Streptophyta</taxon>
        <taxon>Embryophyta</taxon>
        <taxon>Tracheophyta</taxon>
        <taxon>Spermatophyta</taxon>
        <taxon>Magnoliopsida</taxon>
        <taxon>eudicotyledons</taxon>
        <taxon>Gunneridae</taxon>
        <taxon>Pentapetalae</taxon>
        <taxon>Caryophyllales</taxon>
        <taxon>Cactineae</taxon>
        <taxon>Cactaceae</taxon>
        <taxon>Cactoideae</taxon>
        <taxon>Echinocereeae</taxon>
        <taxon>Carnegiea</taxon>
    </lineage>
</organism>
<dbReference type="EMBL" id="JAKOGI010001049">
    <property type="protein sequence ID" value="KAJ8428118.1"/>
    <property type="molecule type" value="Genomic_DNA"/>
</dbReference>
<dbReference type="GO" id="GO:0005576">
    <property type="term" value="C:extracellular region"/>
    <property type="evidence" value="ECO:0007669"/>
    <property type="project" value="UniProtKB-SubCell"/>
</dbReference>
<keyword evidence="13 19" id="KW-0376">Hydrogen peroxide</keyword>
<evidence type="ECO:0000256" key="5">
    <source>
        <dbReference type="ARBA" id="ARBA00022559"/>
    </source>
</evidence>
<dbReference type="Gene3D" id="1.10.520.10">
    <property type="match status" value="1"/>
</dbReference>
<evidence type="ECO:0000256" key="11">
    <source>
        <dbReference type="ARBA" id="ARBA00023004"/>
    </source>
</evidence>
<feature type="binding site" evidence="15">
    <location>
        <position position="193"/>
    </location>
    <ligand>
        <name>substrate</name>
    </ligand>
</feature>
<feature type="binding site" evidence="16">
    <location>
        <position position="108"/>
    </location>
    <ligand>
        <name>Ca(2+)</name>
        <dbReference type="ChEBI" id="CHEBI:29108"/>
        <label>1</label>
    </ligand>
</feature>
<evidence type="ECO:0000256" key="1">
    <source>
        <dbReference type="ARBA" id="ARBA00000189"/>
    </source>
</evidence>
<dbReference type="GO" id="GO:0042744">
    <property type="term" value="P:hydrogen peroxide catabolic process"/>
    <property type="evidence" value="ECO:0007669"/>
    <property type="project" value="UniProtKB-KW"/>
</dbReference>
<feature type="disulfide bond" evidence="18">
    <location>
        <begin position="230"/>
        <end position="260"/>
    </location>
</feature>
<dbReference type="InterPro" id="IPR000823">
    <property type="entry name" value="Peroxidase_pln"/>
</dbReference>
<dbReference type="GO" id="GO:0020037">
    <property type="term" value="F:heme binding"/>
    <property type="evidence" value="ECO:0007669"/>
    <property type="project" value="UniProtKB-UniRule"/>
</dbReference>
<comment type="function">
    <text evidence="2">Removal of H(2)O(2), oxidation of toxic reductants, biosynthesis and degradation of lignin, suberization, auxin catabolism, response to environmental stresses such as wounding, pathogen attack and oxidative stress. These functions might be dependent on each isozyme/isoform in each plant tissue.</text>
</comment>
<dbReference type="Gene3D" id="1.10.420.10">
    <property type="entry name" value="Peroxidase, domain 2"/>
    <property type="match status" value="1"/>
</dbReference>
<dbReference type="Pfam" id="PF00141">
    <property type="entry name" value="peroxidase"/>
    <property type="match status" value="1"/>
</dbReference>
<comment type="similarity">
    <text evidence="19">Belongs to the peroxidase family. Classical plant (class III) peroxidase subfamily.</text>
</comment>
<dbReference type="GO" id="GO:0140825">
    <property type="term" value="F:lactoperoxidase activity"/>
    <property type="evidence" value="ECO:0007669"/>
    <property type="project" value="UniProtKB-EC"/>
</dbReference>
<evidence type="ECO:0000313" key="21">
    <source>
        <dbReference type="EMBL" id="KAJ8428118.1"/>
    </source>
</evidence>
<keyword evidence="9 16" id="KW-0106">Calcium</keyword>
<comment type="cofactor">
    <cofactor evidence="16 19">
        <name>Ca(2+)</name>
        <dbReference type="ChEBI" id="CHEBI:29108"/>
    </cofactor>
    <text evidence="16 19">Binds 2 calcium ions per subunit.</text>
</comment>
<dbReference type="OrthoDB" id="2113341at2759"/>
<dbReference type="PROSITE" id="PS50873">
    <property type="entry name" value="PEROXIDASE_4"/>
    <property type="match status" value="1"/>
</dbReference>
<evidence type="ECO:0000256" key="13">
    <source>
        <dbReference type="ARBA" id="ARBA00023324"/>
    </source>
</evidence>
<evidence type="ECO:0000256" key="2">
    <source>
        <dbReference type="ARBA" id="ARBA00002322"/>
    </source>
</evidence>
<gene>
    <name evidence="21" type="ORF">Cgig2_000890</name>
</gene>
<evidence type="ECO:0000256" key="19">
    <source>
        <dbReference type="RuleBase" id="RU362060"/>
    </source>
</evidence>
<evidence type="ECO:0000256" key="14">
    <source>
        <dbReference type="PIRSR" id="PIRSR600823-1"/>
    </source>
</evidence>
<dbReference type="GO" id="GO:0006979">
    <property type="term" value="P:response to oxidative stress"/>
    <property type="evidence" value="ECO:0007669"/>
    <property type="project" value="UniProtKB-UniRule"/>
</dbReference>